<gene>
    <name evidence="6 7" type="primary">xseB</name>
    <name evidence="7" type="ORF">G8O30_07520</name>
</gene>
<name>A0A7S8HFU9_9BACI</name>
<dbReference type="GO" id="GO:0006308">
    <property type="term" value="P:DNA catabolic process"/>
    <property type="evidence" value="ECO:0007669"/>
    <property type="project" value="UniProtKB-UniRule"/>
</dbReference>
<accession>A0A7S8HFU9</accession>
<evidence type="ECO:0000256" key="5">
    <source>
        <dbReference type="ARBA" id="ARBA00022839"/>
    </source>
</evidence>
<dbReference type="PIRSF" id="PIRSF006488">
    <property type="entry name" value="Exonuc_VII_S"/>
    <property type="match status" value="1"/>
</dbReference>
<keyword evidence="3 6" id="KW-0540">Nuclease</keyword>
<dbReference type="AlphaFoldDB" id="A0A7S8HFU9"/>
<proteinExistence type="inferred from homology"/>
<evidence type="ECO:0000313" key="8">
    <source>
        <dbReference type="Proteomes" id="UP000593626"/>
    </source>
</evidence>
<dbReference type="Gene3D" id="1.10.287.1040">
    <property type="entry name" value="Exonuclease VII, small subunit"/>
    <property type="match status" value="1"/>
</dbReference>
<dbReference type="PANTHER" id="PTHR34137">
    <property type="entry name" value="EXODEOXYRIBONUCLEASE 7 SMALL SUBUNIT"/>
    <property type="match status" value="1"/>
</dbReference>
<sequence>MTKTRTFEETMQELEVIVRKLEEGDVPLEEALTYYQKGMELSKWCHEKLQHVEEEMTKVVTDSKTGKNEE</sequence>
<dbReference type="RefSeq" id="WP_239674357.1">
    <property type="nucleotide sequence ID" value="NZ_CP049742.1"/>
</dbReference>
<keyword evidence="5 6" id="KW-0269">Exonuclease</keyword>
<dbReference type="NCBIfam" id="TIGR01280">
    <property type="entry name" value="xseB"/>
    <property type="match status" value="1"/>
</dbReference>
<evidence type="ECO:0000256" key="6">
    <source>
        <dbReference type="HAMAP-Rule" id="MF_00337"/>
    </source>
</evidence>
<comment type="subcellular location">
    <subcellularLocation>
        <location evidence="6">Cytoplasm</location>
    </subcellularLocation>
</comment>
<comment type="catalytic activity">
    <reaction evidence="6">
        <text>Exonucleolytic cleavage in either 5'- to 3'- or 3'- to 5'-direction to yield nucleoside 5'-phosphates.</text>
        <dbReference type="EC" id="3.1.11.6"/>
    </reaction>
</comment>
<dbReference type="Proteomes" id="UP000593626">
    <property type="component" value="Chromosome"/>
</dbReference>
<dbReference type="EC" id="3.1.11.6" evidence="6"/>
<evidence type="ECO:0000256" key="4">
    <source>
        <dbReference type="ARBA" id="ARBA00022801"/>
    </source>
</evidence>
<keyword evidence="8" id="KW-1185">Reference proteome</keyword>
<keyword evidence="4 6" id="KW-0378">Hydrolase</keyword>
<evidence type="ECO:0000256" key="1">
    <source>
        <dbReference type="ARBA" id="ARBA00009998"/>
    </source>
</evidence>
<comment type="function">
    <text evidence="6">Bidirectionally degrades single-stranded DNA into large acid-insoluble oligonucleotides, which are then degraded further into small acid-soluble oligonucleotides.</text>
</comment>
<dbReference type="GO" id="GO:0008855">
    <property type="term" value="F:exodeoxyribonuclease VII activity"/>
    <property type="evidence" value="ECO:0007669"/>
    <property type="project" value="UniProtKB-UniRule"/>
</dbReference>
<dbReference type="GO" id="GO:0009318">
    <property type="term" value="C:exodeoxyribonuclease VII complex"/>
    <property type="evidence" value="ECO:0007669"/>
    <property type="project" value="UniProtKB-UniRule"/>
</dbReference>
<evidence type="ECO:0000313" key="7">
    <source>
        <dbReference type="EMBL" id="QPC46820.1"/>
    </source>
</evidence>
<dbReference type="InterPro" id="IPR003761">
    <property type="entry name" value="Exonuc_VII_S"/>
</dbReference>
<dbReference type="HAMAP" id="MF_00337">
    <property type="entry name" value="Exonuc_7_S"/>
    <property type="match status" value="1"/>
</dbReference>
<evidence type="ECO:0000256" key="3">
    <source>
        <dbReference type="ARBA" id="ARBA00022722"/>
    </source>
</evidence>
<protein>
    <recommendedName>
        <fullName evidence="6">Exodeoxyribonuclease 7 small subunit</fullName>
        <ecNumber evidence="6">3.1.11.6</ecNumber>
    </recommendedName>
    <alternativeName>
        <fullName evidence="6">Exodeoxyribonuclease VII small subunit</fullName>
        <shortName evidence="6">Exonuclease VII small subunit</shortName>
    </alternativeName>
</protein>
<dbReference type="InterPro" id="IPR037004">
    <property type="entry name" value="Exonuc_VII_ssu_sf"/>
</dbReference>
<comment type="subunit">
    <text evidence="6">Heterooligomer composed of large and small subunits.</text>
</comment>
<organism evidence="7 8">
    <name type="scientific">Mangrovibacillus cuniculi</name>
    <dbReference type="NCBI Taxonomy" id="2593652"/>
    <lineage>
        <taxon>Bacteria</taxon>
        <taxon>Bacillati</taxon>
        <taxon>Bacillota</taxon>
        <taxon>Bacilli</taxon>
        <taxon>Bacillales</taxon>
        <taxon>Bacillaceae</taxon>
        <taxon>Mangrovibacillus</taxon>
    </lineage>
</organism>
<comment type="similarity">
    <text evidence="1 6">Belongs to the XseB family.</text>
</comment>
<keyword evidence="2 6" id="KW-0963">Cytoplasm</keyword>
<dbReference type="SUPFAM" id="SSF116842">
    <property type="entry name" value="XseB-like"/>
    <property type="match status" value="1"/>
</dbReference>
<evidence type="ECO:0000256" key="2">
    <source>
        <dbReference type="ARBA" id="ARBA00022490"/>
    </source>
</evidence>
<dbReference type="Pfam" id="PF02609">
    <property type="entry name" value="Exonuc_VII_S"/>
    <property type="match status" value="1"/>
</dbReference>
<dbReference type="EMBL" id="CP049742">
    <property type="protein sequence ID" value="QPC46820.1"/>
    <property type="molecule type" value="Genomic_DNA"/>
</dbReference>
<reference evidence="7 8" key="1">
    <citation type="submission" date="2019-07" db="EMBL/GenBank/DDBJ databases">
        <title>Genome sequence of 2 isolates from Red Sea Mangroves.</title>
        <authorList>
            <person name="Sefrji F."/>
            <person name="Michoud G."/>
            <person name="Merlino G."/>
            <person name="Daffonchio D."/>
        </authorList>
    </citation>
    <scope>NUCLEOTIDE SEQUENCE [LARGE SCALE GENOMIC DNA]</scope>
    <source>
        <strain evidence="7 8">R1DC41</strain>
    </source>
</reference>
<dbReference type="KEGG" id="mcui:G8O30_07520"/>
<dbReference type="GO" id="GO:0005829">
    <property type="term" value="C:cytosol"/>
    <property type="evidence" value="ECO:0007669"/>
    <property type="project" value="TreeGrafter"/>
</dbReference>
<dbReference type="PANTHER" id="PTHR34137:SF1">
    <property type="entry name" value="EXODEOXYRIBONUCLEASE 7 SMALL SUBUNIT"/>
    <property type="match status" value="1"/>
</dbReference>